<dbReference type="AlphaFoldDB" id="A0AB33K983"/>
<keyword evidence="1" id="KW-0614">Plasmid</keyword>
<sequence length="177" mass="18392">MTNLPVPVWATAVVPGGFDTAALMNTVGNNGTFLTNRPHFQGYQASAQSIPATTLTAIAIDTTAVDTYGGHSNVTNNSRYTVQTGGAGWYRVTVSLGFVVSGTGSRLIEIHKNGVAPKMSQNGTDCNGVAIGAAIQCTVYVQLAVGDYVEGFAYQTTAGALNTSPTQTGMTVVWEHA</sequence>
<dbReference type="EMBL" id="AP035882">
    <property type="protein sequence ID" value="BFP50034.1"/>
    <property type="molecule type" value="Genomic_DNA"/>
</dbReference>
<reference evidence="1" key="1">
    <citation type="submission" date="2024-07" db="EMBL/GenBank/DDBJ databases">
        <title>Complete genome sequences of cellulolytic bacteria, Kitasatospora sp. CMC57 and Streptomyces sp. CMC78, isolated from Japanese agricultural soil.</title>
        <authorList>
            <person name="Hashimoto T."/>
            <person name="Ito M."/>
            <person name="Iwamoto M."/>
            <person name="Fukahori D."/>
            <person name="Shoda T."/>
            <person name="Sakoda M."/>
            <person name="Morohoshi T."/>
            <person name="Mitsuboshi M."/>
            <person name="Nishizawa T."/>
        </authorList>
    </citation>
    <scope>NUCLEOTIDE SEQUENCE</scope>
    <source>
        <strain evidence="1">CMC57</strain>
        <plasmid evidence="1">pCMC57_01</plasmid>
    </source>
</reference>
<dbReference type="RefSeq" id="WP_407992425.1">
    <property type="nucleotide sequence ID" value="NZ_AP035882.1"/>
</dbReference>
<name>A0AB33K983_9ACTN</name>
<dbReference type="KEGG" id="kic:KCMC57_64020"/>
<proteinExistence type="predicted"/>
<accession>A0AB33K983</accession>
<protein>
    <submittedName>
        <fullName evidence="1">Uncharacterized protein</fullName>
    </submittedName>
</protein>
<organism evidence="1">
    <name type="scientific">Kitasatospora sp. CMC57</name>
    <dbReference type="NCBI Taxonomy" id="3231513"/>
    <lineage>
        <taxon>Bacteria</taxon>
        <taxon>Bacillati</taxon>
        <taxon>Actinomycetota</taxon>
        <taxon>Actinomycetes</taxon>
        <taxon>Kitasatosporales</taxon>
        <taxon>Streptomycetaceae</taxon>
        <taxon>Kitasatospora</taxon>
    </lineage>
</organism>
<evidence type="ECO:0000313" key="1">
    <source>
        <dbReference type="EMBL" id="BFP50034.1"/>
    </source>
</evidence>
<geneLocation type="plasmid" evidence="1">
    <name>pCMC57_01</name>
</geneLocation>
<gene>
    <name evidence="1" type="ORF">KCMC57_64020</name>
</gene>